<evidence type="ECO:0000313" key="5">
    <source>
        <dbReference type="Proteomes" id="UP000622860"/>
    </source>
</evidence>
<dbReference type="InterPro" id="IPR034660">
    <property type="entry name" value="DinB/YfiT-like"/>
</dbReference>
<comment type="caution">
    <text evidence="4">The sequence shown here is derived from an EMBL/GenBank/DDBJ whole genome shotgun (WGS) entry which is preliminary data.</text>
</comment>
<dbReference type="InterPro" id="IPR007837">
    <property type="entry name" value="DinB"/>
</dbReference>
<dbReference type="AlphaFoldDB" id="A0A917HH12"/>
<dbReference type="SUPFAM" id="SSF109854">
    <property type="entry name" value="DinB/YfiT-like putative metalloenzymes"/>
    <property type="match status" value="1"/>
</dbReference>
<evidence type="ECO:0000256" key="3">
    <source>
        <dbReference type="PIRSR" id="PIRSR607837-1"/>
    </source>
</evidence>
<sequence>MVMSKEKFMEILEGNRRLTIRTIEAFPEDKLFDYSPVEPLRPYAAMMKEILNVERAFMSGIARDDWEFKDSFSEVSTKAELLTACEKMSGETRDMWSAITEERLAEMMEDPFFGAGQQSHIERLQYALENEIHHRGQGYIYLRMLGIEPPAFYIR</sequence>
<keyword evidence="2 3" id="KW-0479">Metal-binding</keyword>
<protein>
    <submittedName>
        <fullName evidence="4">DNA damage-inducible protein DinB</fullName>
    </submittedName>
</protein>
<name>A0A917HH12_9BACI</name>
<feature type="binding site" evidence="3">
    <location>
        <position position="134"/>
    </location>
    <ligand>
        <name>a divalent metal cation</name>
        <dbReference type="ChEBI" id="CHEBI:60240"/>
    </ligand>
</feature>
<comment type="similarity">
    <text evidence="1">Belongs to the DinB family.</text>
</comment>
<dbReference type="EMBL" id="BMFR01000010">
    <property type="protein sequence ID" value="GGG78829.1"/>
    <property type="molecule type" value="Genomic_DNA"/>
</dbReference>
<evidence type="ECO:0000256" key="1">
    <source>
        <dbReference type="ARBA" id="ARBA00008635"/>
    </source>
</evidence>
<evidence type="ECO:0000313" key="4">
    <source>
        <dbReference type="EMBL" id="GGG78829.1"/>
    </source>
</evidence>
<keyword evidence="5" id="KW-1185">Reference proteome</keyword>
<dbReference type="GO" id="GO:0046872">
    <property type="term" value="F:metal ion binding"/>
    <property type="evidence" value="ECO:0007669"/>
    <property type="project" value="UniProtKB-KW"/>
</dbReference>
<gene>
    <name evidence="4" type="ORF">GCM10011398_25160</name>
</gene>
<dbReference type="Gene3D" id="1.20.120.450">
    <property type="entry name" value="dinb family like domain"/>
    <property type="match status" value="1"/>
</dbReference>
<proteinExistence type="inferred from homology"/>
<accession>A0A917HH12</accession>
<reference evidence="4" key="1">
    <citation type="journal article" date="2014" name="Int. J. Syst. Evol. Microbiol.">
        <title>Complete genome sequence of Corynebacterium casei LMG S-19264T (=DSM 44701T), isolated from a smear-ripened cheese.</title>
        <authorList>
            <consortium name="US DOE Joint Genome Institute (JGI-PGF)"/>
            <person name="Walter F."/>
            <person name="Albersmeier A."/>
            <person name="Kalinowski J."/>
            <person name="Ruckert C."/>
        </authorList>
    </citation>
    <scope>NUCLEOTIDE SEQUENCE</scope>
    <source>
        <strain evidence="4">CGMCC 1.12754</strain>
    </source>
</reference>
<organism evidence="4 5">
    <name type="scientific">Virgibacillus oceani</name>
    <dbReference type="NCBI Taxonomy" id="1479511"/>
    <lineage>
        <taxon>Bacteria</taxon>
        <taxon>Bacillati</taxon>
        <taxon>Bacillota</taxon>
        <taxon>Bacilli</taxon>
        <taxon>Bacillales</taxon>
        <taxon>Bacillaceae</taxon>
        <taxon>Virgibacillus</taxon>
    </lineage>
</organism>
<reference evidence="4" key="2">
    <citation type="submission" date="2020-09" db="EMBL/GenBank/DDBJ databases">
        <authorList>
            <person name="Sun Q."/>
            <person name="Zhou Y."/>
        </authorList>
    </citation>
    <scope>NUCLEOTIDE SEQUENCE</scope>
    <source>
        <strain evidence="4">CGMCC 1.12754</strain>
    </source>
</reference>
<dbReference type="Proteomes" id="UP000622860">
    <property type="component" value="Unassembled WGS sequence"/>
</dbReference>
<dbReference type="Pfam" id="PF05163">
    <property type="entry name" value="DinB"/>
    <property type="match status" value="1"/>
</dbReference>
<evidence type="ECO:0000256" key="2">
    <source>
        <dbReference type="ARBA" id="ARBA00022723"/>
    </source>
</evidence>